<dbReference type="GO" id="GO:0005525">
    <property type="term" value="F:GTP binding"/>
    <property type="evidence" value="ECO:0007669"/>
    <property type="project" value="UniProtKB-KW"/>
</dbReference>
<evidence type="ECO:0000256" key="2">
    <source>
        <dbReference type="ARBA" id="ARBA00022618"/>
    </source>
</evidence>
<keyword evidence="6" id="KW-0131">Cell cycle</keyword>
<reference evidence="9" key="2">
    <citation type="submission" date="2020-01" db="EMBL/GenBank/DDBJ databases">
        <authorList>
            <person name="Korhonen P.K.K."/>
            <person name="Guangxu M.G."/>
            <person name="Wang T.W."/>
            <person name="Stroehlein A.J.S."/>
            <person name="Young N.D."/>
            <person name="Ang C.-S.A."/>
            <person name="Fernando D.W.F."/>
            <person name="Lu H.L."/>
            <person name="Taylor S.T."/>
            <person name="Ehtesham M.E.M."/>
            <person name="Najaraj S.H.N."/>
            <person name="Harsha G.H.G."/>
            <person name="Madugundu A.M."/>
            <person name="Renuse S.R."/>
            <person name="Holt D.H."/>
            <person name="Pandey A.P."/>
            <person name="Papenfuss A.P."/>
            <person name="Gasser R.B.G."/>
            <person name="Fischer K.F."/>
        </authorList>
    </citation>
    <scope>NUCLEOTIDE SEQUENCE</scope>
    <source>
        <strain evidence="9">SSS_KF_BRIS2020</strain>
    </source>
</reference>
<dbReference type="Gene3D" id="3.40.50.300">
    <property type="entry name" value="P-loop containing nucleotide triphosphate hydrolases"/>
    <property type="match status" value="1"/>
</dbReference>
<feature type="domain" description="Septin-type G" evidence="8">
    <location>
        <begin position="112"/>
        <end position="382"/>
    </location>
</feature>
<keyword evidence="4" id="KW-0175">Coiled coil</keyword>
<evidence type="ECO:0000313" key="11">
    <source>
        <dbReference type="Proteomes" id="UP000070412"/>
    </source>
</evidence>
<dbReference type="InterPro" id="IPR027417">
    <property type="entry name" value="P-loop_NTPase"/>
</dbReference>
<dbReference type="Pfam" id="PF00735">
    <property type="entry name" value="Septin"/>
    <property type="match status" value="1"/>
</dbReference>
<dbReference type="InterPro" id="IPR016491">
    <property type="entry name" value="Septin"/>
</dbReference>
<dbReference type="EnsemblMetazoa" id="SSS_3667s_mrna">
    <property type="protein sequence ID" value="KAF7491718.1"/>
    <property type="gene ID" value="SSS_3667"/>
</dbReference>
<evidence type="ECO:0000256" key="6">
    <source>
        <dbReference type="ARBA" id="ARBA00023306"/>
    </source>
</evidence>
<evidence type="ECO:0000313" key="10">
    <source>
        <dbReference type="EnsemblMetazoa" id="KAF7491718.1"/>
    </source>
</evidence>
<evidence type="ECO:0000256" key="1">
    <source>
        <dbReference type="ARBA" id="ARBA00004626"/>
    </source>
</evidence>
<proteinExistence type="inferred from homology"/>
<evidence type="ECO:0000256" key="4">
    <source>
        <dbReference type="ARBA" id="ARBA00023054"/>
    </source>
</evidence>
<dbReference type="CDD" id="cd01850">
    <property type="entry name" value="CDC_Septin"/>
    <property type="match status" value="1"/>
</dbReference>
<dbReference type="PROSITE" id="PS51719">
    <property type="entry name" value="G_SEPTIN"/>
    <property type="match status" value="1"/>
</dbReference>
<dbReference type="InterPro" id="IPR030379">
    <property type="entry name" value="G_SEPTIN_dom"/>
</dbReference>
<dbReference type="GO" id="GO:0032154">
    <property type="term" value="C:cleavage furrow"/>
    <property type="evidence" value="ECO:0007669"/>
    <property type="project" value="UniProtKB-SubCell"/>
</dbReference>
<comment type="subcellular location">
    <subcellularLocation>
        <location evidence="1">Cleavage furrow</location>
    </subcellularLocation>
</comment>
<name>A0A834R888_SARSC</name>
<dbReference type="OrthoDB" id="416553at2759"/>
<evidence type="ECO:0000256" key="3">
    <source>
        <dbReference type="ARBA" id="ARBA00022741"/>
    </source>
</evidence>
<dbReference type="AlphaFoldDB" id="A0A834R888"/>
<evidence type="ECO:0000256" key="5">
    <source>
        <dbReference type="ARBA" id="ARBA00023134"/>
    </source>
</evidence>
<evidence type="ECO:0000313" key="9">
    <source>
        <dbReference type="EMBL" id="KAF7491718.1"/>
    </source>
</evidence>
<accession>A0A834R888</accession>
<dbReference type="SUPFAM" id="SSF52540">
    <property type="entry name" value="P-loop containing nucleoside triphosphate hydrolases"/>
    <property type="match status" value="1"/>
</dbReference>
<dbReference type="EMBL" id="WVUK01000058">
    <property type="protein sequence ID" value="KAF7491718.1"/>
    <property type="molecule type" value="Genomic_DNA"/>
</dbReference>
<dbReference type="Proteomes" id="UP000070412">
    <property type="component" value="Unassembled WGS sequence"/>
</dbReference>
<reference evidence="11" key="1">
    <citation type="journal article" date="2020" name="PLoS Negl. Trop. Dis.">
        <title>High-quality nuclear genome for Sarcoptes scabiei-A critical resource for a neglected parasite.</title>
        <authorList>
            <person name="Korhonen P.K."/>
            <person name="Gasser R.B."/>
            <person name="Ma G."/>
            <person name="Wang T."/>
            <person name="Stroehlein A.J."/>
            <person name="Young N.D."/>
            <person name="Ang C.S."/>
            <person name="Fernando D.D."/>
            <person name="Lu H.C."/>
            <person name="Taylor S."/>
            <person name="Reynolds S.L."/>
            <person name="Mofiz E."/>
            <person name="Najaraj S.H."/>
            <person name="Gowda H."/>
            <person name="Madugundu A."/>
            <person name="Renuse S."/>
            <person name="Holt D."/>
            <person name="Pandey A."/>
            <person name="Papenfuss A.T."/>
            <person name="Fischer K."/>
        </authorList>
    </citation>
    <scope>NUCLEOTIDE SEQUENCE [LARGE SCALE GENOMIC DNA]</scope>
</reference>
<evidence type="ECO:0000256" key="7">
    <source>
        <dbReference type="RuleBase" id="RU004560"/>
    </source>
</evidence>
<keyword evidence="5 7" id="KW-0342">GTP-binding</keyword>
<organism evidence="9">
    <name type="scientific">Sarcoptes scabiei</name>
    <name type="common">Itch mite</name>
    <name type="synonym">Acarus scabiei</name>
    <dbReference type="NCBI Taxonomy" id="52283"/>
    <lineage>
        <taxon>Eukaryota</taxon>
        <taxon>Metazoa</taxon>
        <taxon>Ecdysozoa</taxon>
        <taxon>Arthropoda</taxon>
        <taxon>Chelicerata</taxon>
        <taxon>Arachnida</taxon>
        <taxon>Acari</taxon>
        <taxon>Acariformes</taxon>
        <taxon>Sarcoptiformes</taxon>
        <taxon>Astigmata</taxon>
        <taxon>Psoroptidia</taxon>
        <taxon>Sarcoptoidea</taxon>
        <taxon>Sarcoptidae</taxon>
        <taxon>Sarcoptinae</taxon>
        <taxon>Sarcoptes</taxon>
    </lineage>
</organism>
<keyword evidence="2" id="KW-0132">Cell division</keyword>
<keyword evidence="3 7" id="KW-0547">Nucleotide-binding</keyword>
<dbReference type="PANTHER" id="PTHR18884">
    <property type="entry name" value="SEPTIN"/>
    <property type="match status" value="1"/>
</dbReference>
<dbReference type="FunFam" id="3.40.50.300:FF:000162">
    <property type="entry name" value="septin-7 isoform X1"/>
    <property type="match status" value="1"/>
</dbReference>
<evidence type="ECO:0000259" key="8">
    <source>
        <dbReference type="PROSITE" id="PS51719"/>
    </source>
</evidence>
<dbReference type="GO" id="GO:0051301">
    <property type="term" value="P:cell division"/>
    <property type="evidence" value="ECO:0007669"/>
    <property type="project" value="UniProtKB-KW"/>
</dbReference>
<gene>
    <name evidence="9" type="ORF">SSS_3667</name>
</gene>
<sequence length="415" mass="48591">MQSLERSIKKLNKKIQSTNGAILSPIFNRSCKNESKLLRARKLDMDETTNIDCNLSIFSDNGDHDGECDVEQKKTNIFKDDKIENDSTDDREDSLGLELIPSQIRRNFIKKEKFSFTMMIVGPSGLGKSTFINSFFMFDLYNQQYPGPTERFGKTLTIDTTSVLIKQEPIDVFLTIVDTPGFGDQLDNSDCWKSIETFIEKKYDEFLDAQLHFDHKPIVDNRVHCCLYFIQPTGQALKQIDIQFLKHLHDKVNIIPIIAKADSMSPEELSDFKTRIICDLKQNEITIYDFPLESCPDSDHNIVSSFRERIPFAIVSSNRLIEQNGRIFHGRKYPWGIVNVEDLNHCDFKALRELLIKHHMYDLVHRTNTVHYEKFCQQHLKCKYRIQFRLKNLYKSKFFEDNRFENFIVNRKSPQ</sequence>
<dbReference type="GO" id="GO:0005856">
    <property type="term" value="C:cytoskeleton"/>
    <property type="evidence" value="ECO:0007669"/>
    <property type="project" value="UniProtKB-ARBA"/>
</dbReference>
<keyword evidence="11" id="KW-1185">Reference proteome</keyword>
<reference evidence="10" key="3">
    <citation type="submission" date="2022-06" db="UniProtKB">
        <authorList>
            <consortium name="EnsemblMetazoa"/>
        </authorList>
    </citation>
    <scope>IDENTIFICATION</scope>
</reference>
<comment type="similarity">
    <text evidence="7">Belongs to the TRAFAC class TrmE-Era-EngA-EngB-Septin-like GTPase superfamily. Septin GTPase family.</text>
</comment>
<protein>
    <submittedName>
        <fullName evidence="9">Septin-7</fullName>
    </submittedName>
</protein>